<dbReference type="EMBL" id="JABLKP010000017">
    <property type="protein sequence ID" value="NQP84029.1"/>
    <property type="molecule type" value="Genomic_DNA"/>
</dbReference>
<accession>A0A9Q5BUD0</accession>
<evidence type="ECO:0000313" key="5">
    <source>
        <dbReference type="EMBL" id="NQP84029.1"/>
    </source>
</evidence>
<sequence length="38" mass="4726">MSHLQYTAKSHHLQWNVRQLSQICHHFYNNYCPDSFKY</sequence>
<dbReference type="AlphaFoldDB" id="A0A9Q5BUD0"/>
<protein>
    <submittedName>
        <fullName evidence="3">IS982 family transposase</fullName>
    </submittedName>
</protein>
<name>A0A9Q5BUD0_STRSU</name>
<proteinExistence type="predicted"/>
<evidence type="ECO:0000313" key="2">
    <source>
        <dbReference type="EMBL" id="NQP83356.1"/>
    </source>
</evidence>
<organism evidence="3 6">
    <name type="scientific">Streptococcus suis</name>
    <dbReference type="NCBI Taxonomy" id="1307"/>
    <lineage>
        <taxon>Bacteria</taxon>
        <taxon>Bacillati</taxon>
        <taxon>Bacillota</taxon>
        <taxon>Bacilli</taxon>
        <taxon>Lactobacillales</taxon>
        <taxon>Streptococcaceae</taxon>
        <taxon>Streptococcus</taxon>
    </lineage>
</organism>
<dbReference type="Proteomes" id="UP000748881">
    <property type="component" value="Unassembled WGS sequence"/>
</dbReference>
<evidence type="ECO:0000313" key="3">
    <source>
        <dbReference type="EMBL" id="NQP83602.1"/>
    </source>
</evidence>
<gene>
    <name evidence="1" type="ORF">HO898_01545</name>
    <name evidence="2" type="ORF">HO898_06350</name>
    <name evidence="3" type="ORF">HO898_07755</name>
    <name evidence="4" type="ORF">HO898_09620</name>
    <name evidence="5" type="ORF">HO898_09945</name>
</gene>
<evidence type="ECO:0000313" key="6">
    <source>
        <dbReference type="Proteomes" id="UP000748881"/>
    </source>
</evidence>
<feature type="non-terminal residue" evidence="3">
    <location>
        <position position="38"/>
    </location>
</feature>
<dbReference type="EMBL" id="JABLKP010000006">
    <property type="protein sequence ID" value="NQP83356.1"/>
    <property type="molecule type" value="Genomic_DNA"/>
</dbReference>
<evidence type="ECO:0000313" key="1">
    <source>
        <dbReference type="EMBL" id="NQP82453.1"/>
    </source>
</evidence>
<dbReference type="EMBL" id="JABLKP010000010">
    <property type="protein sequence ID" value="NQP83602.1"/>
    <property type="molecule type" value="Genomic_DNA"/>
</dbReference>
<reference evidence="3" key="1">
    <citation type="submission" date="2020-05" db="EMBL/GenBank/DDBJ databases">
        <title>Linking phenotype, genotype and ecology: antimicrobial resistance in the zoonotic pathogen Streptococcus suis.</title>
        <authorList>
            <person name="Hadjirin N.F."/>
            <person name="Miller E.L."/>
            <person name="Murray G.R."/>
            <person name="Yen P.L.K."/>
            <person name="Phuc H.D."/>
            <person name="Wileman T.M."/>
            <person name="Hernandez-Garcia J."/>
            <person name="Williamson S.M."/>
            <person name="Parkhill J."/>
            <person name="Maskell D.J."/>
            <person name="Zhou R."/>
            <person name="Fittipaldi N."/>
            <person name="Gottschalk M."/>
            <person name="Tucker A.D.W."/>
            <person name="Hoa N.T."/>
            <person name="Welch J."/>
            <person name="Weinert L.A."/>
        </authorList>
    </citation>
    <scope>NUCLEOTIDE SEQUENCE</scope>
    <source>
        <strain evidence="3">TMW_SS111</strain>
    </source>
</reference>
<comment type="caution">
    <text evidence="3">The sequence shown here is derived from an EMBL/GenBank/DDBJ whole genome shotgun (WGS) entry which is preliminary data.</text>
</comment>
<dbReference type="EMBL" id="JABLKP010000002">
    <property type="protein sequence ID" value="NQP82453.1"/>
    <property type="molecule type" value="Genomic_DNA"/>
</dbReference>
<evidence type="ECO:0000313" key="4">
    <source>
        <dbReference type="EMBL" id="NQP83965.1"/>
    </source>
</evidence>
<dbReference type="EMBL" id="JABLKP010000016">
    <property type="protein sequence ID" value="NQP83965.1"/>
    <property type="molecule type" value="Genomic_DNA"/>
</dbReference>